<keyword evidence="6" id="KW-1185">Reference proteome</keyword>
<dbReference type="InterPro" id="IPR050765">
    <property type="entry name" value="Riboflavin_Biosynth_HTPR"/>
</dbReference>
<dbReference type="RefSeq" id="WP_263593757.1">
    <property type="nucleotide sequence ID" value="NZ_CP107020.1"/>
</dbReference>
<dbReference type="Pfam" id="PF01872">
    <property type="entry name" value="RibD_C"/>
    <property type="match status" value="1"/>
</dbReference>
<dbReference type="PANTHER" id="PTHR38011">
    <property type="entry name" value="DIHYDROFOLATE REDUCTASE FAMILY PROTEIN (AFU_ORTHOLOGUE AFUA_8G06820)"/>
    <property type="match status" value="1"/>
</dbReference>
<feature type="domain" description="Bacterial bifunctional deaminase-reductase C-terminal" evidence="4">
    <location>
        <begin position="37"/>
        <end position="222"/>
    </location>
</feature>
<dbReference type="Proteomes" id="UP001164305">
    <property type="component" value="Chromosome"/>
</dbReference>
<evidence type="ECO:0000259" key="4">
    <source>
        <dbReference type="Pfam" id="PF01872"/>
    </source>
</evidence>
<proteinExistence type="predicted"/>
<dbReference type="PANTHER" id="PTHR38011:SF7">
    <property type="entry name" value="2,5-DIAMINO-6-RIBOSYLAMINO-4(3H)-PYRIMIDINONE 5'-PHOSPHATE REDUCTASE"/>
    <property type="match status" value="1"/>
</dbReference>
<dbReference type="InterPro" id="IPR002734">
    <property type="entry name" value="RibDG_C"/>
</dbReference>
<dbReference type="EMBL" id="CP107020">
    <property type="protein sequence ID" value="UYG16544.1"/>
    <property type="molecule type" value="Genomic_DNA"/>
</dbReference>
<evidence type="ECO:0000256" key="1">
    <source>
        <dbReference type="ARBA" id="ARBA00005104"/>
    </source>
</evidence>
<evidence type="ECO:0000256" key="2">
    <source>
        <dbReference type="ARBA" id="ARBA00022857"/>
    </source>
</evidence>
<dbReference type="Gene3D" id="3.40.430.10">
    <property type="entry name" value="Dihydrofolate Reductase, subunit A"/>
    <property type="match status" value="1"/>
</dbReference>
<keyword evidence="3" id="KW-0560">Oxidoreductase</keyword>
<comment type="pathway">
    <text evidence="1">Cofactor biosynthesis; riboflavin biosynthesis.</text>
</comment>
<dbReference type="InterPro" id="IPR024072">
    <property type="entry name" value="DHFR-like_dom_sf"/>
</dbReference>
<evidence type="ECO:0000313" key="5">
    <source>
        <dbReference type="EMBL" id="UYG16544.1"/>
    </source>
</evidence>
<name>A0ABY6G019_9MICO</name>
<gene>
    <name evidence="5" type="ORF">BRM3_13205</name>
</gene>
<evidence type="ECO:0000256" key="3">
    <source>
        <dbReference type="ARBA" id="ARBA00023002"/>
    </source>
</evidence>
<reference evidence="5" key="1">
    <citation type="submission" date="2022-10" db="EMBL/GenBank/DDBJ databases">
        <title>Whole-Genome Sequencing of Brachybacterium huguangmaarense BRM-3, Isolated from Betula schmidtii.</title>
        <authorList>
            <person name="Haam D."/>
        </authorList>
    </citation>
    <scope>NUCLEOTIDE SEQUENCE</scope>
    <source>
        <strain evidence="5">BRM-3</strain>
    </source>
</reference>
<keyword evidence="2" id="KW-0521">NADP</keyword>
<sequence>MHLLQRDGRPCAPLTVGTDQDGAATLADLYAFGPGVTVRAMMNTSIDGAVAGADGTSGSLRNPDDSFVFGVLRALADVVLVGAATVRTEDYRRPLGRSDLRAPSRRPAGGAHPVLAIMSRSGELPTTVEADWPTLLVTPSAGAAGAARRSGLPASHVIVADSPADIVAALSSRGLRGIQLEGGPSALGRFAAAGALDELCLSTSHVTVGGPSPRLVDGPPHARSWSLRSLLVGEHATCSRYSRRPDERS</sequence>
<dbReference type="SUPFAM" id="SSF53597">
    <property type="entry name" value="Dihydrofolate reductase-like"/>
    <property type="match status" value="1"/>
</dbReference>
<accession>A0ABY6G019</accession>
<organism evidence="5 6">
    <name type="scientific">Brachybacterium huguangmaarense</name>
    <dbReference type="NCBI Taxonomy" id="1652028"/>
    <lineage>
        <taxon>Bacteria</taxon>
        <taxon>Bacillati</taxon>
        <taxon>Actinomycetota</taxon>
        <taxon>Actinomycetes</taxon>
        <taxon>Micrococcales</taxon>
        <taxon>Dermabacteraceae</taxon>
        <taxon>Brachybacterium</taxon>
    </lineage>
</organism>
<protein>
    <submittedName>
        <fullName evidence="5">Dihydrofolate reductase family protein</fullName>
    </submittedName>
</protein>
<evidence type="ECO:0000313" key="6">
    <source>
        <dbReference type="Proteomes" id="UP001164305"/>
    </source>
</evidence>